<dbReference type="Proteomes" id="UP001527925">
    <property type="component" value="Unassembled WGS sequence"/>
</dbReference>
<feature type="region of interest" description="Disordered" evidence="6">
    <location>
        <begin position="255"/>
        <end position="277"/>
    </location>
</feature>
<dbReference type="InterPro" id="IPR052433">
    <property type="entry name" value="X-Pro_dipept-like"/>
</dbReference>
<evidence type="ECO:0000256" key="2">
    <source>
        <dbReference type="ARBA" id="ARBA00008766"/>
    </source>
</evidence>
<keyword evidence="8" id="KW-0645">Protease</keyword>
<dbReference type="GO" id="GO:0004177">
    <property type="term" value="F:aminopeptidase activity"/>
    <property type="evidence" value="ECO:0007669"/>
    <property type="project" value="UniProtKB-KW"/>
</dbReference>
<evidence type="ECO:0000256" key="5">
    <source>
        <dbReference type="ARBA" id="ARBA00023211"/>
    </source>
</evidence>
<keyword evidence="5" id="KW-0464">Manganese</keyword>
<dbReference type="InterPro" id="IPR000994">
    <property type="entry name" value="Pept_M24"/>
</dbReference>
<dbReference type="PANTHER" id="PTHR43226:SF4">
    <property type="entry name" value="XAA-PRO AMINOPEPTIDASE 3"/>
    <property type="match status" value="1"/>
</dbReference>
<dbReference type="Gene3D" id="3.90.230.10">
    <property type="entry name" value="Creatinase/methionine aminopeptidase superfamily"/>
    <property type="match status" value="1"/>
</dbReference>
<dbReference type="InterPro" id="IPR029149">
    <property type="entry name" value="Creatin/AminoP/Spt16_N"/>
</dbReference>
<feature type="compositionally biased region" description="Polar residues" evidence="6">
    <location>
        <begin position="264"/>
        <end position="277"/>
    </location>
</feature>
<protein>
    <submittedName>
        <fullName evidence="8">Aminopeptidase</fullName>
        <ecNumber evidence="8">3.4.11.26</ecNumber>
    </submittedName>
</protein>
<comment type="similarity">
    <text evidence="2">Belongs to the peptidase M24B family.</text>
</comment>
<evidence type="ECO:0000256" key="6">
    <source>
        <dbReference type="SAM" id="MobiDB-lite"/>
    </source>
</evidence>
<evidence type="ECO:0000256" key="1">
    <source>
        <dbReference type="ARBA" id="ARBA00001936"/>
    </source>
</evidence>
<dbReference type="SMART" id="SM01011">
    <property type="entry name" value="AMP_N"/>
    <property type="match status" value="1"/>
</dbReference>
<organism evidence="8 9">
    <name type="scientific">Polyrhizophydium stewartii</name>
    <dbReference type="NCBI Taxonomy" id="2732419"/>
    <lineage>
        <taxon>Eukaryota</taxon>
        <taxon>Fungi</taxon>
        <taxon>Fungi incertae sedis</taxon>
        <taxon>Chytridiomycota</taxon>
        <taxon>Chytridiomycota incertae sedis</taxon>
        <taxon>Chytridiomycetes</taxon>
        <taxon>Rhizophydiales</taxon>
        <taxon>Rhizophydiales incertae sedis</taxon>
        <taxon>Polyrhizophydium</taxon>
    </lineage>
</organism>
<accession>A0ABR4NIK7</accession>
<feature type="region of interest" description="Disordered" evidence="6">
    <location>
        <begin position="186"/>
        <end position="207"/>
    </location>
</feature>
<evidence type="ECO:0000256" key="3">
    <source>
        <dbReference type="ARBA" id="ARBA00022723"/>
    </source>
</evidence>
<dbReference type="SUPFAM" id="SSF55920">
    <property type="entry name" value="Creatinase/aminopeptidase"/>
    <property type="match status" value="1"/>
</dbReference>
<dbReference type="PANTHER" id="PTHR43226">
    <property type="entry name" value="XAA-PRO AMINOPEPTIDASE 3"/>
    <property type="match status" value="1"/>
</dbReference>
<sequence>MSVSARGAASSASAPAAASGEPTHLGKAFGQPKPDTHPHLLQKHERISRDEYAVRRLQLAKAIGPQAAAVVPGYGLRYATGGIFYPFHQSTNLLYLTGFNEPDCGCIIESATKDPSEHRFLMFVQPADRRTEIWDGPRAGIEGARTHFGATAAYPIEAFEDALRQLNASAATRRLYSDLPLTQRSAGSASRSLSGSADSASGSTPSLLENTHIKVSSSSATHVDKDASVSKMLLGRAELHGRADPFFELAAAQPSSSSAAPGRTFSNPWTTGRDTAQGTTVKPLASLIDMLRLYKSPAEIQVMRQAGRITGRAFVEAMRATKPGTTEHQLSAVLEFHLRMQGADGFAYVPVVAGGRNALTLHYVQNKQMLRDGDLVLVDAGGEYGHYASDVTRTWPVNGKFTAAQKKLYESVLRVQKHIIKQCTEAARTTLDQLQYETAGMLQEEISALLGRPVSMGEMNALYPHHVSHWLGMDVHDTGSVSRSTRLSEGMVVTIEPGLYIPDSPNYPPEFRGVGIRIEDDVAVGGPSTHGAPVILSVDAPKEVVDIEAVMAGIV</sequence>
<proteinExistence type="inferred from homology"/>
<feature type="region of interest" description="Disordered" evidence="6">
    <location>
        <begin position="1"/>
        <end position="38"/>
    </location>
</feature>
<dbReference type="Gene3D" id="3.40.350.10">
    <property type="entry name" value="Creatinase/prolidase N-terminal domain"/>
    <property type="match status" value="1"/>
</dbReference>
<keyword evidence="9" id="KW-1185">Reference proteome</keyword>
<evidence type="ECO:0000259" key="7">
    <source>
        <dbReference type="SMART" id="SM01011"/>
    </source>
</evidence>
<evidence type="ECO:0000256" key="4">
    <source>
        <dbReference type="ARBA" id="ARBA00022801"/>
    </source>
</evidence>
<evidence type="ECO:0000313" key="9">
    <source>
        <dbReference type="Proteomes" id="UP001527925"/>
    </source>
</evidence>
<keyword evidence="8" id="KW-0031">Aminopeptidase</keyword>
<dbReference type="InterPro" id="IPR036005">
    <property type="entry name" value="Creatinase/aminopeptidase-like"/>
</dbReference>
<feature type="compositionally biased region" description="Low complexity" evidence="6">
    <location>
        <begin position="186"/>
        <end position="203"/>
    </location>
</feature>
<feature type="compositionally biased region" description="Low complexity" evidence="6">
    <location>
        <begin position="1"/>
        <end position="19"/>
    </location>
</feature>
<keyword evidence="3" id="KW-0479">Metal-binding</keyword>
<name>A0ABR4NIK7_9FUNG</name>
<feature type="domain" description="Aminopeptidase P N-terminal" evidence="7">
    <location>
        <begin position="47"/>
        <end position="180"/>
    </location>
</feature>
<comment type="cofactor">
    <cofactor evidence="1">
        <name>Mn(2+)</name>
        <dbReference type="ChEBI" id="CHEBI:29035"/>
    </cofactor>
</comment>
<dbReference type="CDD" id="cd01087">
    <property type="entry name" value="Prolidase"/>
    <property type="match status" value="1"/>
</dbReference>
<comment type="caution">
    <text evidence="8">The sequence shown here is derived from an EMBL/GenBank/DDBJ whole genome shotgun (WGS) entry which is preliminary data.</text>
</comment>
<dbReference type="EC" id="3.4.11.26" evidence="8"/>
<reference evidence="8 9" key="1">
    <citation type="submission" date="2023-09" db="EMBL/GenBank/DDBJ databases">
        <title>Pangenome analysis of Batrachochytrium dendrobatidis and related Chytrids.</title>
        <authorList>
            <person name="Yacoub M.N."/>
            <person name="Stajich J.E."/>
            <person name="James T.Y."/>
        </authorList>
    </citation>
    <scope>NUCLEOTIDE SEQUENCE [LARGE SCALE GENOMIC DNA]</scope>
    <source>
        <strain evidence="8 9">JEL0888</strain>
    </source>
</reference>
<dbReference type="Pfam" id="PF05195">
    <property type="entry name" value="AMP_N"/>
    <property type="match status" value="1"/>
</dbReference>
<evidence type="ECO:0000313" key="8">
    <source>
        <dbReference type="EMBL" id="KAL2919363.1"/>
    </source>
</evidence>
<dbReference type="InterPro" id="IPR007865">
    <property type="entry name" value="Aminopep_P_N"/>
</dbReference>
<dbReference type="EMBL" id="JADGIZ020000003">
    <property type="protein sequence ID" value="KAL2919363.1"/>
    <property type="molecule type" value="Genomic_DNA"/>
</dbReference>
<keyword evidence="4 8" id="KW-0378">Hydrolase</keyword>
<dbReference type="SUPFAM" id="SSF53092">
    <property type="entry name" value="Creatinase/prolidase N-terminal domain"/>
    <property type="match status" value="1"/>
</dbReference>
<dbReference type="Pfam" id="PF00557">
    <property type="entry name" value="Peptidase_M24"/>
    <property type="match status" value="1"/>
</dbReference>
<gene>
    <name evidence="8" type="primary">ICP55</name>
    <name evidence="8" type="ORF">HK105_201006</name>
</gene>